<dbReference type="InterPro" id="IPR002563">
    <property type="entry name" value="Flavin_Rdtase-like_dom"/>
</dbReference>
<dbReference type="AlphaFoldDB" id="A0A1B7LVB9"/>
<dbReference type="GO" id="GO:0042602">
    <property type="term" value="F:riboflavin reductase (NADPH) activity"/>
    <property type="evidence" value="ECO:0007669"/>
    <property type="project" value="TreeGrafter"/>
</dbReference>
<dbReference type="Proteomes" id="UP000078292">
    <property type="component" value="Unassembled WGS sequence"/>
</dbReference>
<dbReference type="PANTHER" id="PTHR30466:SF1">
    <property type="entry name" value="FMN REDUCTASE (NADH) RUTF"/>
    <property type="match status" value="1"/>
</dbReference>
<evidence type="ECO:0000256" key="1">
    <source>
        <dbReference type="ARBA" id="ARBA00023002"/>
    </source>
</evidence>
<gene>
    <name evidence="3" type="ORF">A6F49_01360</name>
</gene>
<dbReference type="InterPro" id="IPR050268">
    <property type="entry name" value="NADH-dep_flavin_reductase"/>
</dbReference>
<accession>A0A1B7LVB9</accession>
<sequence>MDPIELRNTLGHFATGVNVLTYESQGTNYGMTINSFTSVSLDPALVLVSIDRSSKALPYLMENFFAINVMSEDQLDVALQFAGKPQEDLVIDWVFHGLAPRIGQTAAYFQCRPWETYDGGDHVLIVAQVDELGQNDDAQPLLFHRGKWGALAASDRK</sequence>
<reference evidence="3 4" key="1">
    <citation type="submission" date="2016-04" db="EMBL/GenBank/DDBJ databases">
        <title>First whole genome shotgun sequence of the bacterium Enteractinococcus sp. strain UASWS1574.</title>
        <authorList>
            <person name="Crovadore J."/>
            <person name="Chablais R."/>
            <person name="Lefort F."/>
        </authorList>
    </citation>
    <scope>NUCLEOTIDE SEQUENCE [LARGE SCALE GENOMIC DNA]</scope>
    <source>
        <strain evidence="3 4">UASWS1574</strain>
    </source>
</reference>
<proteinExistence type="predicted"/>
<dbReference type="Gene3D" id="2.30.110.10">
    <property type="entry name" value="Electron Transport, Fmn-binding Protein, Chain A"/>
    <property type="match status" value="1"/>
</dbReference>
<evidence type="ECO:0000259" key="2">
    <source>
        <dbReference type="SMART" id="SM00903"/>
    </source>
</evidence>
<dbReference type="Pfam" id="PF01613">
    <property type="entry name" value="Flavin_Reduct"/>
    <property type="match status" value="1"/>
</dbReference>
<keyword evidence="1" id="KW-0560">Oxidoreductase</keyword>
<dbReference type="PANTHER" id="PTHR30466">
    <property type="entry name" value="FLAVIN REDUCTASE"/>
    <property type="match status" value="1"/>
</dbReference>
<name>A0A1B7LVB9_9MICC</name>
<dbReference type="InterPro" id="IPR012349">
    <property type="entry name" value="Split_barrel_FMN-bd"/>
</dbReference>
<comment type="caution">
    <text evidence="3">The sequence shown here is derived from an EMBL/GenBank/DDBJ whole genome shotgun (WGS) entry which is preliminary data.</text>
</comment>
<dbReference type="EMBL" id="LXEY01000112">
    <property type="protein sequence ID" value="OAV52041.1"/>
    <property type="molecule type" value="Genomic_DNA"/>
</dbReference>
<feature type="domain" description="Flavin reductase like" evidence="2">
    <location>
        <begin position="10"/>
        <end position="150"/>
    </location>
</feature>
<keyword evidence="4" id="KW-1185">Reference proteome</keyword>
<dbReference type="STRING" id="1837282.A6F49_01360"/>
<dbReference type="GO" id="GO:0010181">
    <property type="term" value="F:FMN binding"/>
    <property type="evidence" value="ECO:0007669"/>
    <property type="project" value="InterPro"/>
</dbReference>
<evidence type="ECO:0000313" key="4">
    <source>
        <dbReference type="Proteomes" id="UP000078292"/>
    </source>
</evidence>
<protein>
    <submittedName>
        <fullName evidence="3">Oxidoreductase</fullName>
    </submittedName>
</protein>
<dbReference type="SMART" id="SM00903">
    <property type="entry name" value="Flavin_Reduct"/>
    <property type="match status" value="1"/>
</dbReference>
<organism evidence="3 4">
    <name type="scientific">Enteractinococcus helveticum</name>
    <dbReference type="NCBI Taxonomy" id="1837282"/>
    <lineage>
        <taxon>Bacteria</taxon>
        <taxon>Bacillati</taxon>
        <taxon>Actinomycetota</taxon>
        <taxon>Actinomycetes</taxon>
        <taxon>Micrococcales</taxon>
        <taxon>Micrococcaceae</taxon>
    </lineage>
</organism>
<evidence type="ECO:0000313" key="3">
    <source>
        <dbReference type="EMBL" id="OAV52041.1"/>
    </source>
</evidence>
<dbReference type="SUPFAM" id="SSF50475">
    <property type="entry name" value="FMN-binding split barrel"/>
    <property type="match status" value="1"/>
</dbReference>